<evidence type="ECO:0000313" key="7">
    <source>
        <dbReference type="EMBL" id="GBG66889.1"/>
    </source>
</evidence>
<dbReference type="OrthoDB" id="2418900at2759"/>
<dbReference type="GO" id="GO:0019784">
    <property type="term" value="F:deNEDDylase activity"/>
    <property type="evidence" value="ECO:0007669"/>
    <property type="project" value="InterPro"/>
</dbReference>
<comment type="similarity">
    <text evidence="1">Belongs to the peptidase C48 family.</text>
</comment>
<dbReference type="GO" id="GO:0000338">
    <property type="term" value="P:protein deneddylation"/>
    <property type="evidence" value="ECO:0007669"/>
    <property type="project" value="TreeGrafter"/>
</dbReference>
<dbReference type="GO" id="GO:0006508">
    <property type="term" value="P:proteolysis"/>
    <property type="evidence" value="ECO:0007669"/>
    <property type="project" value="UniProtKB-KW"/>
</dbReference>
<evidence type="ECO:0000256" key="2">
    <source>
        <dbReference type="ARBA" id="ARBA00022670"/>
    </source>
</evidence>
<evidence type="ECO:0000256" key="4">
    <source>
        <dbReference type="ARBA" id="ARBA00022807"/>
    </source>
</evidence>
<keyword evidence="3" id="KW-0378">Hydrolase</keyword>
<reference evidence="7 8" key="1">
    <citation type="journal article" date="2018" name="Cell">
        <title>The Chara Genome: Secondary Complexity and Implications for Plant Terrestrialization.</title>
        <authorList>
            <person name="Nishiyama T."/>
            <person name="Sakayama H."/>
            <person name="Vries J.D."/>
            <person name="Buschmann H."/>
            <person name="Saint-Marcoux D."/>
            <person name="Ullrich K.K."/>
            <person name="Haas F.B."/>
            <person name="Vanderstraeten L."/>
            <person name="Becker D."/>
            <person name="Lang D."/>
            <person name="Vosolsobe S."/>
            <person name="Rombauts S."/>
            <person name="Wilhelmsson P.K.I."/>
            <person name="Janitza P."/>
            <person name="Kern R."/>
            <person name="Heyl A."/>
            <person name="Rumpler F."/>
            <person name="Villalobos L.I.A.C."/>
            <person name="Clay J.M."/>
            <person name="Skokan R."/>
            <person name="Toyoda A."/>
            <person name="Suzuki Y."/>
            <person name="Kagoshima H."/>
            <person name="Schijlen E."/>
            <person name="Tajeshwar N."/>
            <person name="Catarino B."/>
            <person name="Hetherington A.J."/>
            <person name="Saltykova A."/>
            <person name="Bonnot C."/>
            <person name="Breuninger H."/>
            <person name="Symeonidi A."/>
            <person name="Radhakrishnan G.V."/>
            <person name="Van Nieuwerburgh F."/>
            <person name="Deforce D."/>
            <person name="Chang C."/>
            <person name="Karol K.G."/>
            <person name="Hedrich R."/>
            <person name="Ulvskov P."/>
            <person name="Glockner G."/>
            <person name="Delwiche C.F."/>
            <person name="Petrasek J."/>
            <person name="Van de Peer Y."/>
            <person name="Friml J."/>
            <person name="Beilby M."/>
            <person name="Dolan L."/>
            <person name="Kohara Y."/>
            <person name="Sugano S."/>
            <person name="Fujiyama A."/>
            <person name="Delaux P.-M."/>
            <person name="Quint M."/>
            <person name="TheiBen G."/>
            <person name="Hagemann M."/>
            <person name="Harholt J."/>
            <person name="Dunand C."/>
            <person name="Zachgo S."/>
            <person name="Langdale J."/>
            <person name="Maumus F."/>
            <person name="Straeten D.V.D."/>
            <person name="Gould S.B."/>
            <person name="Rensing S.A."/>
        </authorList>
    </citation>
    <scope>NUCLEOTIDE SEQUENCE [LARGE SCALE GENOMIC DNA]</scope>
    <source>
        <strain evidence="7 8">S276</strain>
    </source>
</reference>
<dbReference type="InterPro" id="IPR041078">
    <property type="entry name" value="Plavaka"/>
</dbReference>
<organism evidence="7 8">
    <name type="scientific">Chara braunii</name>
    <name type="common">Braun's stonewort</name>
    <dbReference type="NCBI Taxonomy" id="69332"/>
    <lineage>
        <taxon>Eukaryota</taxon>
        <taxon>Viridiplantae</taxon>
        <taxon>Streptophyta</taxon>
        <taxon>Charophyceae</taxon>
        <taxon>Charales</taxon>
        <taxon>Characeae</taxon>
        <taxon>Chara</taxon>
    </lineage>
</organism>
<keyword evidence="4" id="KW-0788">Thiol protease</keyword>
<sequence>MESEGLLGVISVAGTKDADNGEGTGDGDTPMCTVPSDTITKTEAGTHFLYDINWEPGKVQPGLIGAQHCFAFKTGDTWVPYSPPNLATWRYIMAAIIFDRLTRLNDGVALLDLIKSTHVLWEALAERGGLRLNDFFYDHEECSQQWVISDSNWVGEGVCKENDARRDAQWVWVPSSIPCEYGEIRMLVRDLMGNCWGTVYVNGDFLSRCLEYEMAESVDAATGRRLIPLENPVFSPIVEGKVFSGEDNICLRHIRGREVTYDGLFVSIWDPERTTTERLPDIDISATVFPQTELSTHSSAEMYGADLSMEFRDPLGVPFLVTYSDGLLRHIEYMAGEDMKGNNENAGIGELESEETRQPAGEVNGPPHDGPGGCDVDGPVADSGAGRVVVGMSVPVTGTVCTDGSRRTGQGTKQKATSPRNFAPAAKHASHDVIVYDDERWGEVTVHPFLLNYIQDYPERCAIATVRYSVCATCTVSKSHFDFIADFNNCRRSQSRERALLTEFHTTDNDDVRRLGKTQLSNLNMHTHVKENGLWGFYRGPEDDDPMFDYHLALQPDRMHTIEHGIFLHMLDAFKAAAFDKLSHVPQSHVLKELDARLQTLSERSSTTYPQLVLPVATGCYYFSREGRFEAKQNRSIMTVCVFIVSNIVPDSVGKRITSCFKKLMELYISMFRCTKHSSHSLDACDNLMTDFITTLKQVLGRYETSNRKVSKLHDLLHLRACIEHSGLPDSFAADVWEHHHQKFCKQPFLSPNKRKASFQMVNHVRRTVAFDDDIDRARKHRKRTTENWSSVMECSARGMNTLATRDTAKMQLRYFPRKNAGTNGNEGATGTVKAILDALPCKELFLEALHTYMSKNGCNPPPEDMLIRTRTHLAIAATGDGTTKGALVQTARASPNFHGKAVHSDVFVRAQTGSRREDIRLGEADVMCLAVGNWLNDNVMDMYLQSVYEEQCQGKDTAEVHVCTTFWNPQLLANQQGDTAKRGWELRVKSRTTKVHRQCKDLEVAPVVLIPINHKHHWMLLILLNVREFWTDGIIVDSCHGYASPDWKALRTLLWHEYLNDNRRGPDVTRQLVGKSWNTCRDVFGRGLIHARCSQQSNREDCGVYVCCMAEELITKLAHPPTRNGISNDDVLEIVAKMHIDERIVRDFPVRALDRIAECAAAAKGHKSVGAHRTLARAIRAKIKKDGGELP</sequence>
<gene>
    <name evidence="7" type="ORF">CBR_g72644</name>
</gene>
<dbReference type="InterPro" id="IPR038765">
    <property type="entry name" value="Papain-like_cys_pep_sf"/>
</dbReference>
<dbReference type="InterPro" id="IPR044613">
    <property type="entry name" value="Nep1/2-like"/>
</dbReference>
<name>A0A388KA41_CHABU</name>
<feature type="compositionally biased region" description="Polar residues" evidence="5">
    <location>
        <begin position="400"/>
        <end position="420"/>
    </location>
</feature>
<feature type="domain" description="Ubiquitin-like protease family profile" evidence="6">
    <location>
        <begin position="920"/>
        <end position="1114"/>
    </location>
</feature>
<protein>
    <recommendedName>
        <fullName evidence="6">Ubiquitin-like protease family profile domain-containing protein</fullName>
    </recommendedName>
</protein>
<evidence type="ECO:0000259" key="6">
    <source>
        <dbReference type="PROSITE" id="PS50600"/>
    </source>
</evidence>
<dbReference type="Pfam" id="PF18759">
    <property type="entry name" value="Plavaka"/>
    <property type="match status" value="1"/>
</dbReference>
<evidence type="ECO:0000256" key="3">
    <source>
        <dbReference type="ARBA" id="ARBA00022801"/>
    </source>
</evidence>
<dbReference type="Gene3D" id="3.40.395.10">
    <property type="entry name" value="Adenoviral Proteinase, Chain A"/>
    <property type="match status" value="1"/>
</dbReference>
<comment type="caution">
    <text evidence="7">The sequence shown here is derived from an EMBL/GenBank/DDBJ whole genome shotgun (WGS) entry which is preliminary data.</text>
</comment>
<keyword evidence="8" id="KW-1185">Reference proteome</keyword>
<dbReference type="SUPFAM" id="SSF54001">
    <property type="entry name" value="Cysteine proteinases"/>
    <property type="match status" value="1"/>
</dbReference>
<dbReference type="GO" id="GO:0008234">
    <property type="term" value="F:cysteine-type peptidase activity"/>
    <property type="evidence" value="ECO:0007669"/>
    <property type="project" value="UniProtKB-KW"/>
</dbReference>
<dbReference type="AlphaFoldDB" id="A0A388KA41"/>
<dbReference type="Gramene" id="GBG66889">
    <property type="protein sequence ID" value="GBG66889"/>
    <property type="gene ID" value="CBR_g72644"/>
</dbReference>
<proteinExistence type="inferred from homology"/>
<feature type="region of interest" description="Disordered" evidence="5">
    <location>
        <begin position="352"/>
        <end position="380"/>
    </location>
</feature>
<evidence type="ECO:0000256" key="5">
    <source>
        <dbReference type="SAM" id="MobiDB-lite"/>
    </source>
</evidence>
<keyword evidence="2" id="KW-0645">Protease</keyword>
<dbReference type="Pfam" id="PF02902">
    <property type="entry name" value="Peptidase_C48"/>
    <property type="match status" value="1"/>
</dbReference>
<dbReference type="PANTHER" id="PTHR46468">
    <property type="entry name" value="SENTRIN-SPECIFIC PROTEASE 8"/>
    <property type="match status" value="1"/>
</dbReference>
<dbReference type="Proteomes" id="UP000265515">
    <property type="component" value="Unassembled WGS sequence"/>
</dbReference>
<dbReference type="PROSITE" id="PS50600">
    <property type="entry name" value="ULP_PROTEASE"/>
    <property type="match status" value="1"/>
</dbReference>
<dbReference type="PANTHER" id="PTHR46468:SF1">
    <property type="entry name" value="SENTRIN-SPECIFIC PROTEASE 8"/>
    <property type="match status" value="1"/>
</dbReference>
<accession>A0A388KA41</accession>
<dbReference type="InterPro" id="IPR003653">
    <property type="entry name" value="Peptidase_C48_C"/>
</dbReference>
<feature type="region of interest" description="Disordered" evidence="5">
    <location>
        <begin position="400"/>
        <end position="424"/>
    </location>
</feature>
<dbReference type="EMBL" id="BFEA01000080">
    <property type="protein sequence ID" value="GBG66889.1"/>
    <property type="molecule type" value="Genomic_DNA"/>
</dbReference>
<evidence type="ECO:0000256" key="1">
    <source>
        <dbReference type="ARBA" id="ARBA00005234"/>
    </source>
</evidence>
<evidence type="ECO:0000313" key="8">
    <source>
        <dbReference type="Proteomes" id="UP000265515"/>
    </source>
</evidence>